<feature type="transmembrane region" description="Helical" evidence="1">
    <location>
        <begin position="23"/>
        <end position="41"/>
    </location>
</feature>
<dbReference type="RefSeq" id="WP_274167139.1">
    <property type="nucleotide sequence ID" value="NZ_JAJUBC010000071.1"/>
</dbReference>
<dbReference type="InterPro" id="IPR003615">
    <property type="entry name" value="HNH_nuc"/>
</dbReference>
<keyword evidence="3" id="KW-0378">Hydrolase</keyword>
<protein>
    <submittedName>
        <fullName evidence="3">HNH endonuclease</fullName>
    </submittedName>
</protein>
<dbReference type="InterPro" id="IPR002711">
    <property type="entry name" value="HNH"/>
</dbReference>
<organism evidence="3 4">
    <name type="scientific">Enterovibrio gelatinilyticus</name>
    <dbReference type="NCBI Taxonomy" id="2899819"/>
    <lineage>
        <taxon>Bacteria</taxon>
        <taxon>Pseudomonadati</taxon>
        <taxon>Pseudomonadota</taxon>
        <taxon>Gammaproteobacteria</taxon>
        <taxon>Vibrionales</taxon>
        <taxon>Vibrionaceae</taxon>
        <taxon>Enterovibrio</taxon>
    </lineage>
</organism>
<keyword evidence="4" id="KW-1185">Reference proteome</keyword>
<dbReference type="SMART" id="SM00507">
    <property type="entry name" value="HNHc"/>
    <property type="match status" value="1"/>
</dbReference>
<gene>
    <name evidence="3" type="ORF">LRP50_25200</name>
</gene>
<keyword evidence="1" id="KW-1133">Transmembrane helix</keyword>
<dbReference type="Gene3D" id="1.10.30.50">
    <property type="match status" value="1"/>
</dbReference>
<keyword evidence="3" id="KW-0255">Endonuclease</keyword>
<accession>A0ABT5R809</accession>
<evidence type="ECO:0000313" key="4">
    <source>
        <dbReference type="Proteomes" id="UP001149400"/>
    </source>
</evidence>
<dbReference type="PANTHER" id="PTHR33877:SF1">
    <property type="entry name" value="TYPE IV METHYL-DIRECTED RESTRICTION ENZYME ECOKMCRA"/>
    <property type="match status" value="1"/>
</dbReference>
<evidence type="ECO:0000313" key="3">
    <source>
        <dbReference type="EMBL" id="MDD1796417.1"/>
    </source>
</evidence>
<keyword evidence="1" id="KW-0812">Transmembrane</keyword>
<proteinExistence type="predicted"/>
<dbReference type="EMBL" id="JAJUBC010000071">
    <property type="protein sequence ID" value="MDD1796417.1"/>
    <property type="molecule type" value="Genomic_DNA"/>
</dbReference>
<keyword evidence="3" id="KW-0540">Nuclease</keyword>
<name>A0ABT5R809_9GAMM</name>
<feature type="domain" description="HNH nuclease" evidence="2">
    <location>
        <begin position="237"/>
        <end position="288"/>
    </location>
</feature>
<dbReference type="Pfam" id="PF01844">
    <property type="entry name" value="HNH"/>
    <property type="match status" value="1"/>
</dbReference>
<evidence type="ECO:0000256" key="1">
    <source>
        <dbReference type="SAM" id="Phobius"/>
    </source>
</evidence>
<dbReference type="InterPro" id="IPR052892">
    <property type="entry name" value="NA-targeting_endonuclease"/>
</dbReference>
<dbReference type="PANTHER" id="PTHR33877">
    <property type="entry name" value="SLL1193 PROTEIN"/>
    <property type="match status" value="1"/>
</dbReference>
<sequence>GQAVGQPCRSAFSAWLRHYCTKVTITSLPLLAALGFIRLVFMRRSRNIENVVSGGPALDLVSTVERFVYRQPLDTNEANHFEELENDLLNYALEAVDISTNTALHKILSDLAYIDFYLYLYDDLDWVGEYADFAQYAIDMFRHMNIRVPREFSRKSDDGIIEARNMYRGQFLSGLQVFVDSAFSHLWHRKKFLFDFNMRLAEKISPLFKLDYPVLEKDGQLPRATYFNKWIIDLIVKREQGFCHYCPNPVAIPGLSNQTYDIDHMVPIARGGTNDPTNLVLSCAVCNNKKRAKIQSIPDTFAWPDRT</sequence>
<keyword evidence="1" id="KW-0472">Membrane</keyword>
<dbReference type="GO" id="GO:0004519">
    <property type="term" value="F:endonuclease activity"/>
    <property type="evidence" value="ECO:0007669"/>
    <property type="project" value="UniProtKB-KW"/>
</dbReference>
<dbReference type="Proteomes" id="UP001149400">
    <property type="component" value="Unassembled WGS sequence"/>
</dbReference>
<reference evidence="3" key="1">
    <citation type="submission" date="2021-12" db="EMBL/GenBank/DDBJ databases">
        <title>Enterovibrio ZSDZ35 sp. nov. and Enterovibrio ZSDZ42 sp. nov., isolated from coastal seawater in Qingdao.</title>
        <authorList>
            <person name="Zhang P."/>
        </authorList>
    </citation>
    <scope>NUCLEOTIDE SEQUENCE</scope>
    <source>
        <strain evidence="3">ZSDZ42</strain>
    </source>
</reference>
<comment type="caution">
    <text evidence="3">The sequence shown here is derived from an EMBL/GenBank/DDBJ whole genome shotgun (WGS) entry which is preliminary data.</text>
</comment>
<evidence type="ECO:0000259" key="2">
    <source>
        <dbReference type="SMART" id="SM00507"/>
    </source>
</evidence>
<feature type="non-terminal residue" evidence="3">
    <location>
        <position position="1"/>
    </location>
</feature>
<dbReference type="CDD" id="cd00085">
    <property type="entry name" value="HNHc"/>
    <property type="match status" value="1"/>
</dbReference>